<evidence type="ECO:0000256" key="1">
    <source>
        <dbReference type="SAM" id="Phobius"/>
    </source>
</evidence>
<dbReference type="RefSeq" id="WP_118050397.1">
    <property type="nucleotide sequence ID" value="NZ_CABJFK010000005.1"/>
</dbReference>
<sequence>MMSKAKFMKKMTAVVIAGAMMTVMAVPVMAATSPIGEGVDGLKISKTLEKYANSYIPNTAFSFEITPGAADPDNKVESGPAGGVTFGNGSTTGSIEFSSAKGDIGKNEETKNAALTVNVSSFAEPGIYRYVIKESSTSGFEGIVYSAEKKILDIYKYSDGSFDYRFFDEATGDKLTEATFTNTYNHAEGQVQDLTVSKTVTGKLGNMSKEFAFHIAINSSNAGEVYYVTKNGETAIEQWDGSSAAITMKSGESVTIHGLSANDSYTITEDEANANGYTTTIANAGSSKDGTAAGKITADTNVSYTNAKDATPPMGIVMDIAPYAIMVVAAFVLGFAFLRVRHYGKK</sequence>
<dbReference type="InterPro" id="IPR038174">
    <property type="entry name" value="Strep_pil_link_sf"/>
</dbReference>
<gene>
    <name evidence="4" type="ORF">DW740_08110</name>
</gene>
<keyword evidence="1" id="KW-0472">Membrane</keyword>
<evidence type="ECO:0000313" key="5">
    <source>
        <dbReference type="Proteomes" id="UP000283745"/>
    </source>
</evidence>
<organism evidence="4 5">
    <name type="scientific">Blautia obeum</name>
    <dbReference type="NCBI Taxonomy" id="40520"/>
    <lineage>
        <taxon>Bacteria</taxon>
        <taxon>Bacillati</taxon>
        <taxon>Bacillota</taxon>
        <taxon>Clostridia</taxon>
        <taxon>Lachnospirales</taxon>
        <taxon>Lachnospiraceae</taxon>
        <taxon>Blautia</taxon>
    </lineage>
</organism>
<proteinExistence type="predicted"/>
<evidence type="ECO:0000313" key="4">
    <source>
        <dbReference type="EMBL" id="RHE40250.1"/>
    </source>
</evidence>
<evidence type="ECO:0000259" key="3">
    <source>
        <dbReference type="Pfam" id="PF24547"/>
    </source>
</evidence>
<dbReference type="Gene3D" id="2.60.40.3050">
    <property type="match status" value="1"/>
</dbReference>
<feature type="chain" id="PRO_5019533522" description="DUF7601 domain-containing protein" evidence="2">
    <location>
        <begin position="31"/>
        <end position="346"/>
    </location>
</feature>
<feature type="signal peptide" evidence="2">
    <location>
        <begin position="1"/>
        <end position="30"/>
    </location>
</feature>
<accession>A0A414J6Z9</accession>
<feature type="domain" description="DUF7601" evidence="3">
    <location>
        <begin position="193"/>
        <end position="308"/>
    </location>
</feature>
<dbReference type="InterPro" id="IPR055382">
    <property type="entry name" value="DUF7601"/>
</dbReference>
<name>A0A414J6Z9_9FIRM</name>
<dbReference type="AlphaFoldDB" id="A0A414J6Z9"/>
<evidence type="ECO:0000256" key="2">
    <source>
        <dbReference type="SAM" id="SignalP"/>
    </source>
</evidence>
<keyword evidence="1" id="KW-0812">Transmembrane</keyword>
<comment type="caution">
    <text evidence="4">The sequence shown here is derived from an EMBL/GenBank/DDBJ whole genome shotgun (WGS) entry which is preliminary data.</text>
</comment>
<reference evidence="4 5" key="1">
    <citation type="submission" date="2018-08" db="EMBL/GenBank/DDBJ databases">
        <title>A genome reference for cultivated species of the human gut microbiota.</title>
        <authorList>
            <person name="Zou Y."/>
            <person name="Xue W."/>
            <person name="Luo G."/>
        </authorList>
    </citation>
    <scope>NUCLEOTIDE SEQUENCE [LARGE SCALE GENOMIC DNA]</scope>
    <source>
        <strain evidence="4 5">AM28-23</strain>
    </source>
</reference>
<dbReference type="Proteomes" id="UP000283745">
    <property type="component" value="Unassembled WGS sequence"/>
</dbReference>
<dbReference type="EMBL" id="QSKF01000005">
    <property type="protein sequence ID" value="RHE40250.1"/>
    <property type="molecule type" value="Genomic_DNA"/>
</dbReference>
<keyword evidence="2" id="KW-0732">Signal</keyword>
<feature type="transmembrane region" description="Helical" evidence="1">
    <location>
        <begin position="320"/>
        <end position="340"/>
    </location>
</feature>
<dbReference type="Pfam" id="PF24547">
    <property type="entry name" value="DUF7601"/>
    <property type="match status" value="1"/>
</dbReference>
<keyword evidence="1" id="KW-1133">Transmembrane helix</keyword>
<protein>
    <recommendedName>
        <fullName evidence="3">DUF7601 domain-containing protein</fullName>
    </recommendedName>
</protein>
<dbReference type="Gene3D" id="2.60.40.1140">
    <property type="entry name" value="Collagen-binding surface protein Cna, B-type domain"/>
    <property type="match status" value="1"/>
</dbReference>